<dbReference type="PRINTS" id="PR00723">
    <property type="entry name" value="SUBTILISIN"/>
</dbReference>
<accession>A0A542YFY3</accession>
<dbReference type="PROSITE" id="PS00136">
    <property type="entry name" value="SUBTILASE_ASP"/>
    <property type="match status" value="1"/>
</dbReference>
<evidence type="ECO:0000256" key="2">
    <source>
        <dbReference type="ARBA" id="ARBA00011073"/>
    </source>
</evidence>
<dbReference type="PANTHER" id="PTHR10795">
    <property type="entry name" value="PROPROTEIN CONVERTASE SUBTILISIN/KEXIN"/>
    <property type="match status" value="1"/>
</dbReference>
<keyword evidence="18" id="KW-1185">Reference proteome</keyword>
<evidence type="ECO:0000313" key="17">
    <source>
        <dbReference type="EMBL" id="TQL46992.1"/>
    </source>
</evidence>
<feature type="region of interest" description="Disordered" evidence="11">
    <location>
        <begin position="271"/>
        <end position="299"/>
    </location>
</feature>
<dbReference type="Gene3D" id="3.30.70.80">
    <property type="entry name" value="Peptidase S8 propeptide/proteinase inhibitor I9"/>
    <property type="match status" value="1"/>
</dbReference>
<evidence type="ECO:0000259" key="15">
    <source>
        <dbReference type="Pfam" id="PF05922"/>
    </source>
</evidence>
<dbReference type="PROSITE" id="PS51892">
    <property type="entry name" value="SUBTILASE"/>
    <property type="match status" value="1"/>
</dbReference>
<comment type="subcellular location">
    <subcellularLocation>
        <location evidence="1">Secreted</location>
    </subcellularLocation>
</comment>
<dbReference type="InterPro" id="IPR010259">
    <property type="entry name" value="S8pro/Inhibitor_I9"/>
</dbReference>
<dbReference type="Gene3D" id="2.60.40.2700">
    <property type="match status" value="1"/>
</dbReference>
<dbReference type="CDD" id="cd04852">
    <property type="entry name" value="Peptidases_S8_3"/>
    <property type="match status" value="1"/>
</dbReference>
<dbReference type="Pfam" id="PF17766">
    <property type="entry name" value="fn3_6"/>
    <property type="match status" value="1"/>
</dbReference>
<evidence type="ECO:0000256" key="6">
    <source>
        <dbReference type="ARBA" id="ARBA00022825"/>
    </source>
</evidence>
<dbReference type="InterPro" id="IPR041469">
    <property type="entry name" value="Subtilisin-like_FN3"/>
</dbReference>
<reference evidence="17 18" key="1">
    <citation type="submission" date="2019-06" db="EMBL/GenBank/DDBJ databases">
        <title>Sequencing the genomes of 1000 actinobacteria strains.</title>
        <authorList>
            <person name="Klenk H.-P."/>
        </authorList>
    </citation>
    <scope>NUCLEOTIDE SEQUENCE [LARGE SCALE GENOMIC DNA]</scope>
    <source>
        <strain evidence="17 18">DSM 26477</strain>
    </source>
</reference>
<evidence type="ECO:0000256" key="3">
    <source>
        <dbReference type="ARBA" id="ARBA00022670"/>
    </source>
</evidence>
<comment type="similarity">
    <text evidence="2 9 10">Belongs to the peptidase S8 family.</text>
</comment>
<feature type="active site" description="Charge relay system" evidence="8 9">
    <location>
        <position position="191"/>
    </location>
</feature>
<dbReference type="Proteomes" id="UP000317998">
    <property type="component" value="Unassembled WGS sequence"/>
</dbReference>
<feature type="domain" description="Inhibitor I9" evidence="15">
    <location>
        <begin position="53"/>
        <end position="148"/>
    </location>
</feature>
<evidence type="ECO:0000259" key="13">
    <source>
        <dbReference type="Pfam" id="PF00082"/>
    </source>
</evidence>
<dbReference type="InterPro" id="IPR003137">
    <property type="entry name" value="PA_domain"/>
</dbReference>
<feature type="domain" description="PA" evidence="14">
    <location>
        <begin position="451"/>
        <end position="535"/>
    </location>
</feature>
<proteinExistence type="inferred from homology"/>
<evidence type="ECO:0000256" key="11">
    <source>
        <dbReference type="SAM" id="MobiDB-lite"/>
    </source>
</evidence>
<dbReference type="InterPro" id="IPR023827">
    <property type="entry name" value="Peptidase_S8_Asp-AS"/>
</dbReference>
<dbReference type="Pfam" id="PF05922">
    <property type="entry name" value="Inhibitor_I9"/>
    <property type="match status" value="1"/>
</dbReference>
<feature type="domain" description="Subtilisin-like protease fibronectin type-III" evidence="16">
    <location>
        <begin position="715"/>
        <end position="807"/>
    </location>
</feature>
<feature type="active site" description="Charge relay system" evidence="8 9">
    <location>
        <position position="618"/>
    </location>
</feature>
<feature type="active site" description="Charge relay system" evidence="8 9">
    <location>
        <position position="282"/>
    </location>
</feature>
<evidence type="ECO:0000256" key="4">
    <source>
        <dbReference type="ARBA" id="ARBA00022729"/>
    </source>
</evidence>
<dbReference type="SUPFAM" id="SSF52743">
    <property type="entry name" value="Subtilisin-like"/>
    <property type="match status" value="1"/>
</dbReference>
<dbReference type="InterPro" id="IPR036852">
    <property type="entry name" value="Peptidase_S8/S53_dom_sf"/>
</dbReference>
<dbReference type="AlphaFoldDB" id="A0A542YFY3"/>
<evidence type="ECO:0000256" key="5">
    <source>
        <dbReference type="ARBA" id="ARBA00022801"/>
    </source>
</evidence>
<dbReference type="Pfam" id="PF02225">
    <property type="entry name" value="PA"/>
    <property type="match status" value="1"/>
</dbReference>
<gene>
    <name evidence="17" type="ORF">FB562_0033</name>
</gene>
<feature type="domain" description="Peptidase S8/S53" evidence="13">
    <location>
        <begin position="182"/>
        <end position="671"/>
    </location>
</feature>
<protein>
    <submittedName>
        <fullName evidence="17">PA domain-containing protein</fullName>
    </submittedName>
</protein>
<evidence type="ECO:0000259" key="14">
    <source>
        <dbReference type="Pfam" id="PF02225"/>
    </source>
</evidence>
<dbReference type="InterPro" id="IPR045051">
    <property type="entry name" value="SBT"/>
</dbReference>
<dbReference type="RefSeq" id="WP_246081276.1">
    <property type="nucleotide sequence ID" value="NZ_VFOM01000001.1"/>
</dbReference>
<evidence type="ECO:0000256" key="1">
    <source>
        <dbReference type="ARBA" id="ARBA00004613"/>
    </source>
</evidence>
<dbReference type="Gene3D" id="2.60.120.380">
    <property type="match status" value="1"/>
</dbReference>
<evidence type="ECO:0000313" key="18">
    <source>
        <dbReference type="Proteomes" id="UP000317998"/>
    </source>
</evidence>
<keyword evidence="4 12" id="KW-0732">Signal</keyword>
<name>A0A542YFY3_9MICO</name>
<evidence type="ECO:0000256" key="9">
    <source>
        <dbReference type="PROSITE-ProRule" id="PRU01240"/>
    </source>
</evidence>
<evidence type="ECO:0000256" key="8">
    <source>
        <dbReference type="PIRSR" id="PIRSR615500-1"/>
    </source>
</evidence>
<keyword evidence="3 9" id="KW-0645">Protease</keyword>
<sequence length="1208" mass="121725">MRLRRAASTTTASAVAAFALIATSLMGGGALAASAVPASIGSGGQTTFTPGRYIVSMVDQAVATYDGGVRGFDATTPPEGEQLNPRRQAVQSYSSYLEEQQATAAASVGADIEYSYTLASNGFSAVLTAEQAAELAANKNVASLVPDELKHVTATPQRSTEFLGLEGADGVWAATGGAENAGEGVVVGVLDTGIAPENPAFAGDALGTAPGAEPYRDGESIRFAKSDGGTFTGSCVVGEQFTADDCSTKIVSARYFVSGFGQGNLGDASLGEYVSPRDGDGHGSHTASTAAGNLDTPATIDIPSGPADFGTFSGVAPAAKVAAYKVCWTGQDPHDTADDGCATTDLLAAIDQAVADGVDVINYSIGGGAAQSTVSPTDQAFLGAAAAGVFVSASAGNSGPGASTLDNAAPWITTVAASTIPNYEATVDLGDGSAYPGASSTVDRAEGVEPVSGPLVLAAAVALPGVATPELCLADSLDPALAAGAIIVCDRGVSARVDKSAEVARVGGIGMVLINPAPSSTDLDTHSVPTVHLDAQFHAAVTAYAATAGATATLTPGNDTEYQSPTPQVAGFSSRGPVEADGSDILKPDIAAPGVGILAAGANAEGADPSYQFLSGTSMSAPHITGLAALYLGERPNATPAEVKSAMMTTAYDTVDGDGASVTDPFTQGAGEVDPTRFFEPGLLYLNDVPDWLSYIEGAGYDVLDPSVEAIDPSNLNLASIAIGSLTGTETVTRTVTATQAGTFTAEISVPGIDATVSPSTLTFGAAGESQSYEVTFTRTDAPLDQFTSGALNWTSGDTVVHSPVAIRPVTIVAPAGVDGTGTTGAVDVTVTPGGDGEIPLTTTGLTAGVLQADPTGTETEHSGSGTNGDEFQYSIVVPEGTAFARFDLDSIDDSADLDLIVYLLDASGTPVAGWQSATGSADERVDLAEPTPGDYLVIASIYSANPPTAFDLTTFAVAAAGEPLTLEPAVLAGVQGEPVTYRASWSGLAPFSSYLGLIAYGETGASTAISVTTLEGAEPGAPVNTVAPSVSGEPHVGSRLVADPGEWDVEGLAFAYQWQRDGVDIAGETGKRYRVTKADQGAAISVVVTASKEGLPSASAASESVVIVVDSKTSLKLSTPIAFSFQKVTATVKVTTDVGAPQAGTVIVTVDGRKVAEVALDASDNGTVKTTLKKISRGFHYVQAEFVPADSSVAPSKSTKQLLWIVL</sequence>
<dbReference type="PROSITE" id="PS00138">
    <property type="entry name" value="SUBTILASE_SER"/>
    <property type="match status" value="1"/>
</dbReference>
<dbReference type="InterPro" id="IPR000209">
    <property type="entry name" value="Peptidase_S8/S53_dom"/>
</dbReference>
<keyword evidence="5 9" id="KW-0378">Hydrolase</keyword>
<keyword evidence="6 9" id="KW-0720">Serine protease</keyword>
<dbReference type="InterPro" id="IPR015500">
    <property type="entry name" value="Peptidase_S8_subtilisin-rel"/>
</dbReference>
<evidence type="ECO:0000256" key="12">
    <source>
        <dbReference type="SAM" id="SignalP"/>
    </source>
</evidence>
<keyword evidence="7" id="KW-0325">Glycoprotein</keyword>
<comment type="caution">
    <text evidence="17">The sequence shown here is derived from an EMBL/GenBank/DDBJ whole genome shotgun (WGS) entry which is preliminary data.</text>
</comment>
<feature type="chain" id="PRO_5022081167" evidence="12">
    <location>
        <begin position="33"/>
        <end position="1208"/>
    </location>
</feature>
<feature type="signal peptide" evidence="12">
    <location>
        <begin position="1"/>
        <end position="32"/>
    </location>
</feature>
<dbReference type="GO" id="GO:0004252">
    <property type="term" value="F:serine-type endopeptidase activity"/>
    <property type="evidence" value="ECO:0007669"/>
    <property type="project" value="UniProtKB-UniRule"/>
</dbReference>
<dbReference type="GO" id="GO:0005576">
    <property type="term" value="C:extracellular region"/>
    <property type="evidence" value="ECO:0007669"/>
    <property type="project" value="UniProtKB-SubCell"/>
</dbReference>
<organism evidence="17 18">
    <name type="scientific">Homoserinimonas aerilata</name>
    <dbReference type="NCBI Taxonomy" id="1162970"/>
    <lineage>
        <taxon>Bacteria</taxon>
        <taxon>Bacillati</taxon>
        <taxon>Actinomycetota</taxon>
        <taxon>Actinomycetes</taxon>
        <taxon>Micrococcales</taxon>
        <taxon>Microbacteriaceae</taxon>
        <taxon>Homoserinimonas</taxon>
    </lineage>
</organism>
<dbReference type="GO" id="GO:0006508">
    <property type="term" value="P:proteolysis"/>
    <property type="evidence" value="ECO:0007669"/>
    <property type="project" value="UniProtKB-KW"/>
</dbReference>
<evidence type="ECO:0000256" key="7">
    <source>
        <dbReference type="ARBA" id="ARBA00023180"/>
    </source>
</evidence>
<dbReference type="Pfam" id="PF00082">
    <property type="entry name" value="Peptidase_S8"/>
    <property type="match status" value="1"/>
</dbReference>
<dbReference type="Gene3D" id="3.50.30.30">
    <property type="match status" value="1"/>
</dbReference>
<dbReference type="Gene3D" id="2.60.40.2310">
    <property type="match status" value="1"/>
</dbReference>
<dbReference type="InterPro" id="IPR023828">
    <property type="entry name" value="Peptidase_S8_Ser-AS"/>
</dbReference>
<dbReference type="EMBL" id="VFOM01000001">
    <property type="protein sequence ID" value="TQL46992.1"/>
    <property type="molecule type" value="Genomic_DNA"/>
</dbReference>
<dbReference type="CDD" id="cd02120">
    <property type="entry name" value="PA_subtilisin_like"/>
    <property type="match status" value="1"/>
</dbReference>
<evidence type="ECO:0000256" key="10">
    <source>
        <dbReference type="RuleBase" id="RU003355"/>
    </source>
</evidence>
<evidence type="ECO:0000259" key="16">
    <source>
        <dbReference type="Pfam" id="PF17766"/>
    </source>
</evidence>
<dbReference type="InterPro" id="IPR034197">
    <property type="entry name" value="Peptidases_S8_3"/>
</dbReference>
<dbReference type="Gene3D" id="3.40.50.200">
    <property type="entry name" value="Peptidase S8/S53 domain"/>
    <property type="match status" value="1"/>
</dbReference>
<dbReference type="InterPro" id="IPR037045">
    <property type="entry name" value="S8pro/Inhibitor_I9_sf"/>
</dbReference>